<dbReference type="Proteomes" id="UP000007875">
    <property type="component" value="Unassembled WGS sequence"/>
</dbReference>
<name>H2ZJ62_CIOSA</name>
<organism evidence="2 3">
    <name type="scientific">Ciona savignyi</name>
    <name type="common">Pacific transparent sea squirt</name>
    <dbReference type="NCBI Taxonomy" id="51511"/>
    <lineage>
        <taxon>Eukaryota</taxon>
        <taxon>Metazoa</taxon>
        <taxon>Chordata</taxon>
        <taxon>Tunicata</taxon>
        <taxon>Ascidiacea</taxon>
        <taxon>Phlebobranchia</taxon>
        <taxon>Cionidae</taxon>
        <taxon>Ciona</taxon>
    </lineage>
</organism>
<reference evidence="3" key="1">
    <citation type="submission" date="2003-08" db="EMBL/GenBank/DDBJ databases">
        <authorList>
            <person name="Birren B."/>
            <person name="Nusbaum C."/>
            <person name="Abebe A."/>
            <person name="Abouelleil A."/>
            <person name="Adekoya E."/>
            <person name="Ait-zahra M."/>
            <person name="Allen N."/>
            <person name="Allen T."/>
            <person name="An P."/>
            <person name="Anderson M."/>
            <person name="Anderson S."/>
            <person name="Arachchi H."/>
            <person name="Armbruster J."/>
            <person name="Bachantsang P."/>
            <person name="Baldwin J."/>
            <person name="Barry A."/>
            <person name="Bayul T."/>
            <person name="Blitshsteyn B."/>
            <person name="Bloom T."/>
            <person name="Blye J."/>
            <person name="Boguslavskiy L."/>
            <person name="Borowsky M."/>
            <person name="Boukhgalter B."/>
            <person name="Brunache A."/>
            <person name="Butler J."/>
            <person name="Calixte N."/>
            <person name="Calvo S."/>
            <person name="Camarata J."/>
            <person name="Campo K."/>
            <person name="Chang J."/>
            <person name="Cheshatsang Y."/>
            <person name="Citroen M."/>
            <person name="Collymore A."/>
            <person name="Considine T."/>
            <person name="Cook A."/>
            <person name="Cooke P."/>
            <person name="Corum B."/>
            <person name="Cuomo C."/>
            <person name="David R."/>
            <person name="Dawoe T."/>
            <person name="Degray S."/>
            <person name="Dodge S."/>
            <person name="Dooley K."/>
            <person name="Dorje P."/>
            <person name="Dorjee K."/>
            <person name="Dorris L."/>
            <person name="Duffey N."/>
            <person name="Dupes A."/>
            <person name="Elkins T."/>
            <person name="Engels R."/>
            <person name="Erickson J."/>
            <person name="Farina A."/>
            <person name="Faro S."/>
            <person name="Ferreira P."/>
            <person name="Fischer H."/>
            <person name="Fitzgerald M."/>
            <person name="Foley K."/>
            <person name="Gage D."/>
            <person name="Galagan J."/>
            <person name="Gearin G."/>
            <person name="Gnerre S."/>
            <person name="Gnirke A."/>
            <person name="Goyette A."/>
            <person name="Graham J."/>
            <person name="Grandbois E."/>
            <person name="Gyaltsen K."/>
            <person name="Hafez N."/>
            <person name="Hagopian D."/>
            <person name="Hagos B."/>
            <person name="Hall J."/>
            <person name="Hatcher B."/>
            <person name="Heller A."/>
            <person name="Higgins H."/>
            <person name="Honan T."/>
            <person name="Horn A."/>
            <person name="Houde N."/>
            <person name="Hughes L."/>
            <person name="Hulme W."/>
            <person name="Husby E."/>
            <person name="Iliev I."/>
            <person name="Jaffe D."/>
            <person name="Jones C."/>
            <person name="Kamal M."/>
            <person name="Kamat A."/>
            <person name="Kamvysselis M."/>
            <person name="Karlsson E."/>
            <person name="Kells C."/>
            <person name="Kieu A."/>
            <person name="Kisner P."/>
            <person name="Kodira C."/>
            <person name="Kulbokas E."/>
            <person name="Labutti K."/>
            <person name="Lama D."/>
            <person name="Landers T."/>
            <person name="Leger J."/>
            <person name="Levine S."/>
            <person name="Lewis D."/>
            <person name="Lewis T."/>
            <person name="Lindblad-toh K."/>
            <person name="Liu X."/>
            <person name="Lokyitsang T."/>
            <person name="Lokyitsang Y."/>
            <person name="Lucien O."/>
            <person name="Lui A."/>
            <person name="Ma L.J."/>
            <person name="Mabbitt R."/>
            <person name="Macdonald J."/>
            <person name="Maclean C."/>
            <person name="Major J."/>
            <person name="Manning J."/>
            <person name="Marabella R."/>
            <person name="Maru K."/>
            <person name="Matthews C."/>
            <person name="Mauceli E."/>
            <person name="Mccarthy M."/>
            <person name="Mcdonough S."/>
            <person name="Mcghee T."/>
            <person name="Meldrim J."/>
            <person name="Meneus L."/>
            <person name="Mesirov J."/>
            <person name="Mihalev A."/>
            <person name="Mihova T."/>
            <person name="Mikkelsen T."/>
            <person name="Mlenga V."/>
            <person name="Moru K."/>
            <person name="Mozes J."/>
            <person name="Mulrain L."/>
            <person name="Munson G."/>
            <person name="Naylor J."/>
            <person name="Newes C."/>
            <person name="Nguyen C."/>
            <person name="Nguyen N."/>
            <person name="Nguyen T."/>
            <person name="Nicol R."/>
            <person name="Nielsen C."/>
            <person name="Nizzari M."/>
            <person name="Norbu C."/>
            <person name="Norbu N."/>
            <person name="O'donnell P."/>
            <person name="Okoawo O."/>
            <person name="O'leary S."/>
            <person name="Omotosho B."/>
            <person name="O'neill K."/>
            <person name="Osman S."/>
            <person name="Parker S."/>
            <person name="Perrin D."/>
            <person name="Phunkhang P."/>
            <person name="Piqani B."/>
            <person name="Purcell S."/>
            <person name="Rachupka T."/>
            <person name="Ramasamy U."/>
            <person name="Rameau R."/>
            <person name="Ray V."/>
            <person name="Raymond C."/>
            <person name="Retta R."/>
            <person name="Richardson S."/>
            <person name="Rise C."/>
            <person name="Rodriguez J."/>
            <person name="Rogers J."/>
            <person name="Rogov P."/>
            <person name="Rutman M."/>
            <person name="Schupbach R."/>
            <person name="Seaman C."/>
            <person name="Settipalli S."/>
            <person name="Sharpe T."/>
            <person name="Sheridan J."/>
            <person name="Sherpa N."/>
            <person name="Shi J."/>
            <person name="Smirnov S."/>
            <person name="Smith C."/>
            <person name="Sougnez C."/>
            <person name="Spencer B."/>
            <person name="Stalker J."/>
            <person name="Stange-thomann N."/>
            <person name="Stavropoulos S."/>
            <person name="Stetson K."/>
            <person name="Stone C."/>
            <person name="Stone S."/>
            <person name="Stubbs M."/>
            <person name="Talamas J."/>
            <person name="Tchuinga P."/>
            <person name="Tenzing P."/>
            <person name="Tesfaye S."/>
            <person name="Theodore J."/>
            <person name="Thoulutsang Y."/>
            <person name="Topham K."/>
            <person name="Towey S."/>
            <person name="Tsamla T."/>
            <person name="Tsomo N."/>
            <person name="Vallee D."/>
            <person name="Vassiliev H."/>
            <person name="Venkataraman V."/>
            <person name="Vinson J."/>
            <person name="Vo A."/>
            <person name="Wade C."/>
            <person name="Wang S."/>
            <person name="Wangchuk T."/>
            <person name="Wangdi T."/>
            <person name="Whittaker C."/>
            <person name="Wilkinson J."/>
            <person name="Wu Y."/>
            <person name="Wyman D."/>
            <person name="Yadav S."/>
            <person name="Yang S."/>
            <person name="Yang X."/>
            <person name="Yeager S."/>
            <person name="Yee E."/>
            <person name="Young G."/>
            <person name="Zainoun J."/>
            <person name="Zembeck L."/>
            <person name="Zimmer A."/>
            <person name="Zody M."/>
            <person name="Lander E."/>
        </authorList>
    </citation>
    <scope>NUCLEOTIDE SEQUENCE [LARGE SCALE GENOMIC DNA]</scope>
</reference>
<keyword evidence="3" id="KW-1185">Reference proteome</keyword>
<dbReference type="InterPro" id="IPR000014">
    <property type="entry name" value="PAS"/>
</dbReference>
<dbReference type="InterPro" id="IPR035965">
    <property type="entry name" value="PAS-like_dom_sf"/>
</dbReference>
<reference evidence="2" key="3">
    <citation type="submission" date="2025-09" db="UniProtKB">
        <authorList>
            <consortium name="Ensembl"/>
        </authorList>
    </citation>
    <scope>IDENTIFICATION</scope>
</reference>
<dbReference type="Gene3D" id="3.30.450.20">
    <property type="entry name" value="PAS domain"/>
    <property type="match status" value="1"/>
</dbReference>
<dbReference type="HOGENOM" id="CLU_3001580_0_0_1"/>
<sequence>VNKTLERVLGYQGKHIVGSSFTQYIQNDKNTDEVWEKISAEIQNGKEWEGSFYCKRR</sequence>
<dbReference type="AlphaFoldDB" id="H2ZJ62"/>
<accession>H2ZJ62</accession>
<evidence type="ECO:0000259" key="1">
    <source>
        <dbReference type="PROSITE" id="PS50112"/>
    </source>
</evidence>
<proteinExistence type="predicted"/>
<evidence type="ECO:0000313" key="2">
    <source>
        <dbReference type="Ensembl" id="ENSCSAVP00000017628.1"/>
    </source>
</evidence>
<evidence type="ECO:0000313" key="3">
    <source>
        <dbReference type="Proteomes" id="UP000007875"/>
    </source>
</evidence>
<dbReference type="SUPFAM" id="SSF55785">
    <property type="entry name" value="PYP-like sensor domain (PAS domain)"/>
    <property type="match status" value="1"/>
</dbReference>
<dbReference type="Ensembl" id="ENSCSAVT00000017820.1">
    <property type="protein sequence ID" value="ENSCSAVP00000017628.1"/>
    <property type="gene ID" value="ENSCSAVG00000010376.1"/>
</dbReference>
<dbReference type="InParanoid" id="H2ZJ62"/>
<protein>
    <recommendedName>
        <fullName evidence="1">PAS domain-containing protein</fullName>
    </recommendedName>
</protein>
<reference evidence="2" key="2">
    <citation type="submission" date="2025-08" db="UniProtKB">
        <authorList>
            <consortium name="Ensembl"/>
        </authorList>
    </citation>
    <scope>IDENTIFICATION</scope>
</reference>
<feature type="domain" description="PAS" evidence="1">
    <location>
        <begin position="1"/>
        <end position="45"/>
    </location>
</feature>
<dbReference type="PROSITE" id="PS50112">
    <property type="entry name" value="PAS"/>
    <property type="match status" value="1"/>
</dbReference>